<dbReference type="Pfam" id="PF01557">
    <property type="entry name" value="FAA_hydrolase"/>
    <property type="match status" value="1"/>
</dbReference>
<evidence type="ECO:0000313" key="4">
    <source>
        <dbReference type="EMBL" id="KAA9105052.1"/>
    </source>
</evidence>
<dbReference type="EMBL" id="VYSA01000006">
    <property type="protein sequence ID" value="KAA9105052.1"/>
    <property type="molecule type" value="Genomic_DNA"/>
</dbReference>
<dbReference type="InterPro" id="IPR051121">
    <property type="entry name" value="FAH"/>
</dbReference>
<dbReference type="InterPro" id="IPR036663">
    <property type="entry name" value="Fumarylacetoacetase_C_sf"/>
</dbReference>
<keyword evidence="2" id="KW-0479">Metal-binding</keyword>
<dbReference type="SUPFAM" id="SSF56529">
    <property type="entry name" value="FAH"/>
    <property type="match status" value="1"/>
</dbReference>
<comment type="similarity">
    <text evidence="1">Belongs to the FAH family.</text>
</comment>
<protein>
    <submittedName>
        <fullName evidence="4">Fumarylacetoacetate hydrolase family protein</fullName>
    </submittedName>
</protein>
<feature type="domain" description="Fumarylacetoacetase-like C-terminal" evidence="3">
    <location>
        <begin position="76"/>
        <end position="284"/>
    </location>
</feature>
<sequence>MRTANLSDRLVLVAGEHALDVERASAGRFAADPAAVFDRWAEFVEWAGTVDVESHADAVAFAPADLKAPSPRPRQIIAVGLNYADHARESGLAIPSHPVVFTKFASAVTGPDADVRLPGDTVDWEVELVVVIGAGGRSIPVDEARERIAGYTVGQDLSERTVQWRGEPAQFSMGKSFEGFAPTGPVVVTLDEFDDPDRLSLTTTIVSADGTESRVQDGSTAELIFPIADLISRLSHTVELLPGDLVFTGTPPGVGAGMKPPRFLVDGDTLITEIGGIGRITQRFHA</sequence>
<comment type="caution">
    <text evidence="4">The sequence shown here is derived from an EMBL/GenBank/DDBJ whole genome shotgun (WGS) entry which is preliminary data.</text>
</comment>
<evidence type="ECO:0000256" key="1">
    <source>
        <dbReference type="ARBA" id="ARBA00010211"/>
    </source>
</evidence>
<dbReference type="Gene3D" id="3.90.850.10">
    <property type="entry name" value="Fumarylacetoacetase-like, C-terminal domain"/>
    <property type="match status" value="1"/>
</dbReference>
<reference evidence="5" key="1">
    <citation type="submission" date="2019-09" db="EMBL/GenBank/DDBJ databases">
        <title>Mumia zhuanghuii sp. nov. isolated from the intestinal contents of plateau pika (Ochotona curzoniae) in the Qinghai-Tibet plateau of China.</title>
        <authorList>
            <person name="Tian Z."/>
        </authorList>
    </citation>
    <scope>NUCLEOTIDE SEQUENCE [LARGE SCALE GENOMIC DNA]</scope>
    <source>
        <strain evidence="5">JCM 30598</strain>
    </source>
</reference>
<organism evidence="4 5">
    <name type="scientific">Microbacterium rhizomatis</name>
    <dbReference type="NCBI Taxonomy" id="1631477"/>
    <lineage>
        <taxon>Bacteria</taxon>
        <taxon>Bacillati</taxon>
        <taxon>Actinomycetota</taxon>
        <taxon>Actinomycetes</taxon>
        <taxon>Micrococcales</taxon>
        <taxon>Microbacteriaceae</taxon>
        <taxon>Microbacterium</taxon>
    </lineage>
</organism>
<accession>A0A5J5IYB1</accession>
<proteinExistence type="inferred from homology"/>
<name>A0A5J5IYB1_9MICO</name>
<keyword evidence="4" id="KW-0378">Hydrolase</keyword>
<dbReference type="GO" id="GO:0016787">
    <property type="term" value="F:hydrolase activity"/>
    <property type="evidence" value="ECO:0007669"/>
    <property type="project" value="UniProtKB-KW"/>
</dbReference>
<dbReference type="OrthoDB" id="9805307at2"/>
<evidence type="ECO:0000259" key="3">
    <source>
        <dbReference type="Pfam" id="PF01557"/>
    </source>
</evidence>
<dbReference type="RefSeq" id="WP_150450511.1">
    <property type="nucleotide sequence ID" value="NZ_VYSA01000006.1"/>
</dbReference>
<gene>
    <name evidence="4" type="ORF">F6B43_18575</name>
</gene>
<dbReference type="InterPro" id="IPR011234">
    <property type="entry name" value="Fumarylacetoacetase-like_C"/>
</dbReference>
<keyword evidence="5" id="KW-1185">Reference proteome</keyword>
<dbReference type="GO" id="GO:0044281">
    <property type="term" value="P:small molecule metabolic process"/>
    <property type="evidence" value="ECO:0007669"/>
    <property type="project" value="UniProtKB-ARBA"/>
</dbReference>
<evidence type="ECO:0000256" key="2">
    <source>
        <dbReference type="ARBA" id="ARBA00022723"/>
    </source>
</evidence>
<dbReference type="PANTHER" id="PTHR42796:SF4">
    <property type="entry name" value="FUMARYLACETOACETATE HYDROLASE DOMAIN-CONTAINING PROTEIN 2A"/>
    <property type="match status" value="1"/>
</dbReference>
<dbReference type="GO" id="GO:0046872">
    <property type="term" value="F:metal ion binding"/>
    <property type="evidence" value="ECO:0007669"/>
    <property type="project" value="UniProtKB-KW"/>
</dbReference>
<dbReference type="AlphaFoldDB" id="A0A5J5IYB1"/>
<dbReference type="PANTHER" id="PTHR42796">
    <property type="entry name" value="FUMARYLACETOACETATE HYDROLASE DOMAIN-CONTAINING PROTEIN 2A-RELATED"/>
    <property type="match status" value="1"/>
</dbReference>
<dbReference type="Proteomes" id="UP000325827">
    <property type="component" value="Unassembled WGS sequence"/>
</dbReference>
<evidence type="ECO:0000313" key="5">
    <source>
        <dbReference type="Proteomes" id="UP000325827"/>
    </source>
</evidence>